<name>A0ACC0KI96_CHOFU</name>
<evidence type="ECO:0000313" key="2">
    <source>
        <dbReference type="Proteomes" id="UP001064048"/>
    </source>
</evidence>
<dbReference type="Proteomes" id="UP001064048">
    <property type="component" value="Chromosome 6"/>
</dbReference>
<keyword evidence="2" id="KW-1185">Reference proteome</keyword>
<reference evidence="1 2" key="1">
    <citation type="journal article" date="2022" name="Genome Biol. Evol.">
        <title>The Spruce Budworm Genome: Reconstructing the Evolutionary History of Antifreeze Proteins.</title>
        <authorList>
            <person name="Beliveau C."/>
            <person name="Gagne P."/>
            <person name="Picq S."/>
            <person name="Vernygora O."/>
            <person name="Keeling C.I."/>
            <person name="Pinkney K."/>
            <person name="Doucet D."/>
            <person name="Wen F."/>
            <person name="Johnston J.S."/>
            <person name="Maaroufi H."/>
            <person name="Boyle B."/>
            <person name="Laroche J."/>
            <person name="Dewar K."/>
            <person name="Juretic N."/>
            <person name="Blackburn G."/>
            <person name="Nisole A."/>
            <person name="Brunet B."/>
            <person name="Brandao M."/>
            <person name="Lumley L."/>
            <person name="Duan J."/>
            <person name="Quan G."/>
            <person name="Lucarotti C.J."/>
            <person name="Roe A.D."/>
            <person name="Sperling F.A.H."/>
            <person name="Levesque R.C."/>
            <person name="Cusson M."/>
        </authorList>
    </citation>
    <scope>NUCLEOTIDE SEQUENCE [LARGE SCALE GENOMIC DNA]</scope>
    <source>
        <strain evidence="1">Glfc:IPQL:Cfum</strain>
    </source>
</reference>
<accession>A0ACC0KI96</accession>
<proteinExistence type="predicted"/>
<organism evidence="1 2">
    <name type="scientific">Choristoneura fumiferana</name>
    <name type="common">Spruce budworm moth</name>
    <name type="synonym">Archips fumiferana</name>
    <dbReference type="NCBI Taxonomy" id="7141"/>
    <lineage>
        <taxon>Eukaryota</taxon>
        <taxon>Metazoa</taxon>
        <taxon>Ecdysozoa</taxon>
        <taxon>Arthropoda</taxon>
        <taxon>Hexapoda</taxon>
        <taxon>Insecta</taxon>
        <taxon>Pterygota</taxon>
        <taxon>Neoptera</taxon>
        <taxon>Endopterygota</taxon>
        <taxon>Lepidoptera</taxon>
        <taxon>Glossata</taxon>
        <taxon>Ditrysia</taxon>
        <taxon>Tortricoidea</taxon>
        <taxon>Tortricidae</taxon>
        <taxon>Tortricinae</taxon>
        <taxon>Choristoneura</taxon>
    </lineage>
</organism>
<dbReference type="EMBL" id="CM046106">
    <property type="protein sequence ID" value="KAI8436271.1"/>
    <property type="molecule type" value="Genomic_DNA"/>
</dbReference>
<comment type="caution">
    <text evidence="1">The sequence shown here is derived from an EMBL/GenBank/DDBJ whole genome shotgun (WGS) entry which is preliminary data.</text>
</comment>
<evidence type="ECO:0000313" key="1">
    <source>
        <dbReference type="EMBL" id="KAI8436271.1"/>
    </source>
</evidence>
<gene>
    <name evidence="1" type="ORF">MSG28_004317</name>
</gene>
<sequence>MIVHCWRQTSLHWLRSSIMPRVTAATGNKTLQSKTKKNNLKLDEEDTKLNVKTEPVEAYFDEEKKSITLDLSKFKFDKKPHIKIEFENDSPVKETKVKYIKKTTQTLKEQYNSDIPDSVEKLCKLTGVGPKMAHICMSVAWNKVTGIGQLLWNL</sequence>
<protein>
    <submittedName>
        <fullName evidence="1">Uncharacterized protein</fullName>
    </submittedName>
</protein>